<feature type="transmembrane region" description="Helical" evidence="1">
    <location>
        <begin position="32"/>
        <end position="56"/>
    </location>
</feature>
<comment type="caution">
    <text evidence="2">The sequence shown here is derived from an EMBL/GenBank/DDBJ whole genome shotgun (WGS) entry which is preliminary data.</text>
</comment>
<proteinExistence type="predicted"/>
<reference evidence="2 3" key="1">
    <citation type="submission" date="2016-11" db="EMBL/GenBank/DDBJ databases">
        <title>Draft Genome Sequences of Nine Cyanobacterial Strains from Diverse Habitats.</title>
        <authorList>
            <person name="Zhu T."/>
            <person name="Hou S."/>
            <person name="Lu X."/>
            <person name="Hess W.R."/>
        </authorList>
    </citation>
    <scope>NUCLEOTIDE SEQUENCE [LARGE SCALE GENOMIC DNA]</scope>
    <source>
        <strain evidence="2 3">5.2 s.c.1</strain>
    </source>
</reference>
<dbReference type="AlphaFoldDB" id="A0A1U7HUA8"/>
<dbReference type="InterPro" id="IPR020017">
    <property type="entry name" value="XapX_domain"/>
</dbReference>
<protein>
    <submittedName>
        <fullName evidence="2">XapX domain protein</fullName>
    </submittedName>
</protein>
<feature type="transmembrane region" description="Helical" evidence="1">
    <location>
        <begin position="7"/>
        <end position="26"/>
    </location>
</feature>
<dbReference type="Pfam" id="PF07235">
    <property type="entry name" value="DUF1427"/>
    <property type="match status" value="1"/>
</dbReference>
<keyword evidence="1" id="KW-1133">Transmembrane helix</keyword>
<accession>A0A1U7HUA8</accession>
<dbReference type="InterPro" id="IPR009872">
    <property type="entry name" value="DUF1427"/>
</dbReference>
<keyword evidence="3" id="KW-1185">Reference proteome</keyword>
<dbReference type="OrthoDB" id="583364at2"/>
<sequence length="59" mass="6252">MSVFRDISMALLGGWVIGIVFGWLKLPAPVPPLIGLIGATGILIGGYCYSLLVRLFTSS</sequence>
<evidence type="ECO:0000313" key="2">
    <source>
        <dbReference type="EMBL" id="OKH27114.1"/>
    </source>
</evidence>
<evidence type="ECO:0000256" key="1">
    <source>
        <dbReference type="SAM" id="Phobius"/>
    </source>
</evidence>
<gene>
    <name evidence="2" type="ORF">NIES1031_10410</name>
</gene>
<organism evidence="2 3">
    <name type="scientific">Chroogloeocystis siderophila 5.2 s.c.1</name>
    <dbReference type="NCBI Taxonomy" id="247279"/>
    <lineage>
        <taxon>Bacteria</taxon>
        <taxon>Bacillati</taxon>
        <taxon>Cyanobacteriota</taxon>
        <taxon>Cyanophyceae</taxon>
        <taxon>Oscillatoriophycideae</taxon>
        <taxon>Chroococcales</taxon>
        <taxon>Chroococcaceae</taxon>
        <taxon>Chroogloeocystis</taxon>
    </lineage>
</organism>
<keyword evidence="1" id="KW-0812">Transmembrane</keyword>
<dbReference type="NCBIfam" id="TIGR03510">
    <property type="entry name" value="XapX"/>
    <property type="match status" value="1"/>
</dbReference>
<dbReference type="STRING" id="247279.NIES1031_10410"/>
<evidence type="ECO:0000313" key="3">
    <source>
        <dbReference type="Proteomes" id="UP000185984"/>
    </source>
</evidence>
<dbReference type="EMBL" id="MRCC01000007">
    <property type="protein sequence ID" value="OKH27114.1"/>
    <property type="molecule type" value="Genomic_DNA"/>
</dbReference>
<name>A0A1U7HUA8_9CHRO</name>
<dbReference type="Proteomes" id="UP000185984">
    <property type="component" value="Unassembled WGS sequence"/>
</dbReference>
<keyword evidence="1" id="KW-0472">Membrane</keyword>